<evidence type="ECO:0000313" key="3">
    <source>
        <dbReference type="Proteomes" id="UP000799118"/>
    </source>
</evidence>
<accession>A0A6A4GRY1</accession>
<evidence type="ECO:0000313" key="2">
    <source>
        <dbReference type="EMBL" id="KAE9388511.1"/>
    </source>
</evidence>
<feature type="compositionally biased region" description="Gly residues" evidence="1">
    <location>
        <begin position="1"/>
        <end position="13"/>
    </location>
</feature>
<dbReference type="AlphaFoldDB" id="A0A6A4GRY1"/>
<feature type="region of interest" description="Disordered" evidence="1">
    <location>
        <begin position="1"/>
        <end position="23"/>
    </location>
</feature>
<dbReference type="EMBL" id="ML769740">
    <property type="protein sequence ID" value="KAE9388511.1"/>
    <property type="molecule type" value="Genomic_DNA"/>
</dbReference>
<dbReference type="Proteomes" id="UP000799118">
    <property type="component" value="Unassembled WGS sequence"/>
</dbReference>
<proteinExistence type="predicted"/>
<name>A0A6A4GRY1_9AGAR</name>
<protein>
    <submittedName>
        <fullName evidence="2">Uncharacterized protein</fullName>
    </submittedName>
</protein>
<keyword evidence="3" id="KW-1185">Reference proteome</keyword>
<sequence length="240" mass="26792">MEGKNGNGHGGARAGARRKRKIAGTTAETIQGLEVPGTVLKTHQDYLPLSLTQEQTQCTVKLHSWRFTAIEDPQPDNVDEAGDDPSENGFQKEYLKSIRDQIMSYTNSQYLYGYLWHFLLHLTHFGAQTVLAIAYDERDIMTNHLLIKCGICTLIIIYSSITSGVQRILVAVVKISKAQIHFGKEITKNFEYSRNLNTGPGNLVILEIIMHNRGQFFGALAYYGNFSPAGFAGYTIYIPA</sequence>
<reference evidence="2" key="1">
    <citation type="journal article" date="2019" name="Environ. Microbiol.">
        <title>Fungal ecological strategies reflected in gene transcription - a case study of two litter decomposers.</title>
        <authorList>
            <person name="Barbi F."/>
            <person name="Kohler A."/>
            <person name="Barry K."/>
            <person name="Baskaran P."/>
            <person name="Daum C."/>
            <person name="Fauchery L."/>
            <person name="Ihrmark K."/>
            <person name="Kuo A."/>
            <person name="LaButti K."/>
            <person name="Lipzen A."/>
            <person name="Morin E."/>
            <person name="Grigoriev I.V."/>
            <person name="Henrissat B."/>
            <person name="Lindahl B."/>
            <person name="Martin F."/>
        </authorList>
    </citation>
    <scope>NUCLEOTIDE SEQUENCE</scope>
    <source>
        <strain evidence="2">JB14</strain>
    </source>
</reference>
<evidence type="ECO:0000256" key="1">
    <source>
        <dbReference type="SAM" id="MobiDB-lite"/>
    </source>
</evidence>
<gene>
    <name evidence="2" type="ORF">BT96DRAFT_947561</name>
</gene>
<organism evidence="2 3">
    <name type="scientific">Gymnopus androsaceus JB14</name>
    <dbReference type="NCBI Taxonomy" id="1447944"/>
    <lineage>
        <taxon>Eukaryota</taxon>
        <taxon>Fungi</taxon>
        <taxon>Dikarya</taxon>
        <taxon>Basidiomycota</taxon>
        <taxon>Agaricomycotina</taxon>
        <taxon>Agaricomycetes</taxon>
        <taxon>Agaricomycetidae</taxon>
        <taxon>Agaricales</taxon>
        <taxon>Marasmiineae</taxon>
        <taxon>Omphalotaceae</taxon>
        <taxon>Gymnopus</taxon>
    </lineage>
</organism>